<feature type="region of interest" description="Disordered" evidence="1">
    <location>
        <begin position="1"/>
        <end position="82"/>
    </location>
</feature>
<organism evidence="2">
    <name type="scientific">uncultured Acidimicrobiales bacterium</name>
    <dbReference type="NCBI Taxonomy" id="310071"/>
    <lineage>
        <taxon>Bacteria</taxon>
        <taxon>Bacillati</taxon>
        <taxon>Actinomycetota</taxon>
        <taxon>Acidimicrobiia</taxon>
        <taxon>Acidimicrobiales</taxon>
        <taxon>environmental samples</taxon>
    </lineage>
</organism>
<evidence type="ECO:0000256" key="1">
    <source>
        <dbReference type="SAM" id="MobiDB-lite"/>
    </source>
</evidence>
<feature type="non-terminal residue" evidence="2">
    <location>
        <position position="1"/>
    </location>
</feature>
<protein>
    <submittedName>
        <fullName evidence="2">Uncharacterized protein</fullName>
    </submittedName>
</protein>
<evidence type="ECO:0000313" key="2">
    <source>
        <dbReference type="EMBL" id="CAA9262815.1"/>
    </source>
</evidence>
<feature type="non-terminal residue" evidence="2">
    <location>
        <position position="82"/>
    </location>
</feature>
<sequence>AGHRRLRGGSQRHGHSTQHCRPPHSVPHGHGRPARIQPQRPGRPDRAQPRGSQGGQRRQGKRVQLVGHHPRGIRCRRLVRHL</sequence>
<proteinExistence type="predicted"/>
<gene>
    <name evidence="2" type="ORF">AVDCRST_MAG10-2840</name>
</gene>
<reference evidence="2" key="1">
    <citation type="submission" date="2020-02" db="EMBL/GenBank/DDBJ databases">
        <authorList>
            <person name="Meier V. D."/>
        </authorList>
    </citation>
    <scope>NUCLEOTIDE SEQUENCE</scope>
    <source>
        <strain evidence="2">AVDCRST_MAG10</strain>
    </source>
</reference>
<feature type="compositionally biased region" description="Basic residues" evidence="1">
    <location>
        <begin position="1"/>
        <end position="33"/>
    </location>
</feature>
<feature type="compositionally biased region" description="Basic residues" evidence="1">
    <location>
        <begin position="68"/>
        <end position="82"/>
    </location>
</feature>
<name>A0A6J4IYC9_9ACTN</name>
<dbReference type="AlphaFoldDB" id="A0A6J4IYC9"/>
<accession>A0A6J4IYC9</accession>
<dbReference type="EMBL" id="CADCTB010000176">
    <property type="protein sequence ID" value="CAA9262815.1"/>
    <property type="molecule type" value="Genomic_DNA"/>
</dbReference>